<proteinExistence type="inferred from homology"/>
<feature type="transmembrane region" description="Helical" evidence="8">
    <location>
        <begin position="185"/>
        <end position="204"/>
    </location>
</feature>
<dbReference type="InterPro" id="IPR043429">
    <property type="entry name" value="ArtM/GltK/GlnP/TcyL/YhdX-like"/>
</dbReference>
<dbReference type="AlphaFoldDB" id="A0A2N5N2I4"/>
<dbReference type="InterPro" id="IPR035906">
    <property type="entry name" value="MetI-like_sf"/>
</dbReference>
<gene>
    <name evidence="11" type="ORF">B8V81_2975</name>
</gene>
<dbReference type="CDD" id="cd06261">
    <property type="entry name" value="TM_PBP2"/>
    <property type="match status" value="1"/>
</dbReference>
<sequence>MDFAGAFSSDNLLFLLKGFGMTLIVAAVAIVLSFILGTALGLIRYSRIKGLGTLTMLVVETIRNLPLLLIIFFVKFALPEVGIQLSTFWAAVVALTLFEGAMISEIVRSGLQSVNKGLVEAARSSGLTQAQTLRHVVLPIGMRRMVPPLVSQFISLLKDTSLAVVISLPELMHSANIVYGHDVSYVFPVLLLAAVLYFAVNYSLSLLSKRLESNEGARRRTPGAGKGKPAAPAATAKAQA</sequence>
<evidence type="ECO:0000256" key="8">
    <source>
        <dbReference type="RuleBase" id="RU363032"/>
    </source>
</evidence>
<name>A0A2N5N2I4_9BACL</name>
<feature type="transmembrane region" description="Helical" evidence="8">
    <location>
        <begin position="86"/>
        <end position="107"/>
    </location>
</feature>
<feature type="transmembrane region" description="Helical" evidence="8">
    <location>
        <begin position="54"/>
        <end position="74"/>
    </location>
</feature>
<dbReference type="NCBIfam" id="TIGR01726">
    <property type="entry name" value="HEQRo_perm_3TM"/>
    <property type="match status" value="1"/>
</dbReference>
<dbReference type="GO" id="GO:0022857">
    <property type="term" value="F:transmembrane transporter activity"/>
    <property type="evidence" value="ECO:0007669"/>
    <property type="project" value="InterPro"/>
</dbReference>
<keyword evidence="7 8" id="KW-0472">Membrane</keyword>
<keyword evidence="12" id="KW-1185">Reference proteome</keyword>
<dbReference type="FunFam" id="1.10.3720.10:FF:000033">
    <property type="entry name" value="Polar amino acid ABC transporter permease"/>
    <property type="match status" value="1"/>
</dbReference>
<feature type="region of interest" description="Disordered" evidence="9">
    <location>
        <begin position="215"/>
        <end position="240"/>
    </location>
</feature>
<keyword evidence="5" id="KW-0029">Amino-acid transport</keyword>
<dbReference type="GO" id="GO:0043190">
    <property type="term" value="C:ATP-binding cassette (ABC) transporter complex"/>
    <property type="evidence" value="ECO:0007669"/>
    <property type="project" value="InterPro"/>
</dbReference>
<evidence type="ECO:0000256" key="3">
    <source>
        <dbReference type="ARBA" id="ARBA00022475"/>
    </source>
</evidence>
<evidence type="ECO:0000256" key="6">
    <source>
        <dbReference type="ARBA" id="ARBA00022989"/>
    </source>
</evidence>
<dbReference type="Proteomes" id="UP000234789">
    <property type="component" value="Unassembled WGS sequence"/>
</dbReference>
<dbReference type="InterPro" id="IPR010065">
    <property type="entry name" value="AA_ABC_transptr_permease_3TM"/>
</dbReference>
<evidence type="ECO:0000256" key="4">
    <source>
        <dbReference type="ARBA" id="ARBA00022692"/>
    </source>
</evidence>
<feature type="domain" description="ABC transmembrane type-1" evidence="10">
    <location>
        <begin position="19"/>
        <end position="208"/>
    </location>
</feature>
<keyword evidence="2 8" id="KW-0813">Transport</keyword>
<keyword evidence="6 8" id="KW-1133">Transmembrane helix</keyword>
<evidence type="ECO:0000259" key="10">
    <source>
        <dbReference type="PROSITE" id="PS50928"/>
    </source>
</evidence>
<accession>A0A2N5N2I4</accession>
<dbReference type="PANTHER" id="PTHR30614:SF41">
    <property type="entry name" value="INNER MEMBRANE AMINO-ACID ABC TRANSPORTER PERMEASE PROTEIN YHDY"/>
    <property type="match status" value="1"/>
</dbReference>
<organism evidence="11 12">
    <name type="scientific">Paenibacillus pasadenensis</name>
    <dbReference type="NCBI Taxonomy" id="217090"/>
    <lineage>
        <taxon>Bacteria</taxon>
        <taxon>Bacillati</taxon>
        <taxon>Bacillota</taxon>
        <taxon>Bacilli</taxon>
        <taxon>Bacillales</taxon>
        <taxon>Paenibacillaceae</taxon>
        <taxon>Paenibacillus</taxon>
    </lineage>
</organism>
<evidence type="ECO:0000313" key="12">
    <source>
        <dbReference type="Proteomes" id="UP000234789"/>
    </source>
</evidence>
<dbReference type="InterPro" id="IPR000515">
    <property type="entry name" value="MetI-like"/>
</dbReference>
<dbReference type="Pfam" id="PF00528">
    <property type="entry name" value="BPD_transp_1"/>
    <property type="match status" value="1"/>
</dbReference>
<dbReference type="RefSeq" id="WP_084137545.1">
    <property type="nucleotide sequence ID" value="NZ_BIMM01000054.1"/>
</dbReference>
<evidence type="ECO:0000313" key="11">
    <source>
        <dbReference type="EMBL" id="PLT44544.1"/>
    </source>
</evidence>
<feature type="transmembrane region" description="Helical" evidence="8">
    <location>
        <begin position="20"/>
        <end position="42"/>
    </location>
</feature>
<comment type="subcellular location">
    <subcellularLocation>
        <location evidence="1 8">Cell membrane</location>
        <topology evidence="1 8">Multi-pass membrane protein</topology>
    </subcellularLocation>
</comment>
<dbReference type="Gene3D" id="1.10.3720.10">
    <property type="entry name" value="MetI-like"/>
    <property type="match status" value="1"/>
</dbReference>
<feature type="compositionally biased region" description="Low complexity" evidence="9">
    <location>
        <begin position="227"/>
        <end position="240"/>
    </location>
</feature>
<dbReference type="OrthoDB" id="9805999at2"/>
<evidence type="ECO:0000256" key="1">
    <source>
        <dbReference type="ARBA" id="ARBA00004651"/>
    </source>
</evidence>
<reference evidence="11 12" key="1">
    <citation type="submission" date="2017-05" db="EMBL/GenBank/DDBJ databases">
        <title>Functional genome analysis of Paenibacillus pasadenensis strain R16: insights on endophytic life style and antifungal activity.</title>
        <authorList>
            <person name="Passera A."/>
            <person name="Marcolungo L."/>
            <person name="Casati P."/>
            <person name="Brasca M."/>
            <person name="Quaglino F."/>
            <person name="Delledonne M."/>
        </authorList>
    </citation>
    <scope>NUCLEOTIDE SEQUENCE [LARGE SCALE GENOMIC DNA]</scope>
    <source>
        <strain evidence="11 12">R16</strain>
    </source>
</reference>
<protein>
    <submittedName>
        <fullName evidence="11">Glutamate transport membrane-spanning protein</fullName>
    </submittedName>
</protein>
<dbReference type="PROSITE" id="PS50928">
    <property type="entry name" value="ABC_TM1"/>
    <property type="match status" value="1"/>
</dbReference>
<keyword evidence="4 8" id="KW-0812">Transmembrane</keyword>
<comment type="caution">
    <text evidence="11">The sequence shown here is derived from an EMBL/GenBank/DDBJ whole genome shotgun (WGS) entry which is preliminary data.</text>
</comment>
<dbReference type="PANTHER" id="PTHR30614">
    <property type="entry name" value="MEMBRANE COMPONENT OF AMINO ACID ABC TRANSPORTER"/>
    <property type="match status" value="1"/>
</dbReference>
<evidence type="ECO:0000256" key="2">
    <source>
        <dbReference type="ARBA" id="ARBA00022448"/>
    </source>
</evidence>
<dbReference type="SUPFAM" id="SSF161098">
    <property type="entry name" value="MetI-like"/>
    <property type="match status" value="1"/>
</dbReference>
<dbReference type="EMBL" id="NFEZ01000004">
    <property type="protein sequence ID" value="PLT44544.1"/>
    <property type="molecule type" value="Genomic_DNA"/>
</dbReference>
<dbReference type="GO" id="GO:0006865">
    <property type="term" value="P:amino acid transport"/>
    <property type="evidence" value="ECO:0007669"/>
    <property type="project" value="UniProtKB-KW"/>
</dbReference>
<evidence type="ECO:0000256" key="5">
    <source>
        <dbReference type="ARBA" id="ARBA00022970"/>
    </source>
</evidence>
<evidence type="ECO:0000256" key="9">
    <source>
        <dbReference type="SAM" id="MobiDB-lite"/>
    </source>
</evidence>
<keyword evidence="3" id="KW-1003">Cell membrane</keyword>
<comment type="similarity">
    <text evidence="8">Belongs to the binding-protein-dependent transport system permease family.</text>
</comment>
<evidence type="ECO:0000256" key="7">
    <source>
        <dbReference type="ARBA" id="ARBA00023136"/>
    </source>
</evidence>